<dbReference type="OrthoDB" id="2123952at2759"/>
<reference evidence="4 5" key="1">
    <citation type="journal article" date="2016" name="Mol. Biol. Evol.">
        <title>Comparative Genomics of Early-Diverging Mushroom-Forming Fungi Provides Insights into the Origins of Lignocellulose Decay Capabilities.</title>
        <authorList>
            <person name="Nagy L.G."/>
            <person name="Riley R."/>
            <person name="Tritt A."/>
            <person name="Adam C."/>
            <person name="Daum C."/>
            <person name="Floudas D."/>
            <person name="Sun H."/>
            <person name="Yadav J.S."/>
            <person name="Pangilinan J."/>
            <person name="Larsson K.H."/>
            <person name="Matsuura K."/>
            <person name="Barry K."/>
            <person name="Labutti K."/>
            <person name="Kuo R."/>
            <person name="Ohm R.A."/>
            <person name="Bhattacharya S.S."/>
            <person name="Shirouzu T."/>
            <person name="Yoshinaga Y."/>
            <person name="Martin F.M."/>
            <person name="Grigoriev I.V."/>
            <person name="Hibbett D.S."/>
        </authorList>
    </citation>
    <scope>NUCLEOTIDE SEQUENCE [LARGE SCALE GENOMIC DNA]</scope>
    <source>
        <strain evidence="4 5">HHB10207 ss-3</strain>
    </source>
</reference>
<dbReference type="GO" id="GO:0008270">
    <property type="term" value="F:zinc ion binding"/>
    <property type="evidence" value="ECO:0007669"/>
    <property type="project" value="InterPro"/>
</dbReference>
<evidence type="ECO:0000256" key="2">
    <source>
        <dbReference type="SAM" id="MobiDB-lite"/>
    </source>
</evidence>
<dbReference type="SMART" id="SM00066">
    <property type="entry name" value="GAL4"/>
    <property type="match status" value="1"/>
</dbReference>
<accession>A0A166DKA4</accession>
<sequence length="221" mass="23811">MSTKHSSSSGDGDRGRRGDSPSSSNQSQKSRIPKSCDSCRKSHVRCVMIAKMTPPNCRRCSGMGTTCVFSVITPARGATRREIESMETRLQEAEAVLGMIQAFPDHRVQSLLGDMAQDPRTRKVFDHVHQSQFGPGVKFKPLDSAPGPSRLSEPLPVSSTTRPVDKAGPSATGTTGTSSQAYSQDDLVSRLSPLSLAAPAEDDQEEENSNYDPSPDADDEE</sequence>
<feature type="region of interest" description="Disordered" evidence="2">
    <location>
        <begin position="1"/>
        <end position="35"/>
    </location>
</feature>
<dbReference type="EMBL" id="KV428060">
    <property type="protein sequence ID" value="KZT38621.1"/>
    <property type="molecule type" value="Genomic_DNA"/>
</dbReference>
<feature type="compositionally biased region" description="Acidic residues" evidence="2">
    <location>
        <begin position="200"/>
        <end position="221"/>
    </location>
</feature>
<evidence type="ECO:0000259" key="3">
    <source>
        <dbReference type="PROSITE" id="PS50048"/>
    </source>
</evidence>
<name>A0A166DKA4_9AGAM</name>
<dbReference type="PANTHER" id="PTHR46910">
    <property type="entry name" value="TRANSCRIPTION FACTOR PDR1"/>
    <property type="match status" value="1"/>
</dbReference>
<dbReference type="SUPFAM" id="SSF57701">
    <property type="entry name" value="Zn2/Cys6 DNA-binding domain"/>
    <property type="match status" value="1"/>
</dbReference>
<feature type="compositionally biased region" description="Low complexity" evidence="2">
    <location>
        <begin position="167"/>
        <end position="181"/>
    </location>
</feature>
<keyword evidence="1" id="KW-0539">Nucleus</keyword>
<dbReference type="InterPro" id="IPR001138">
    <property type="entry name" value="Zn2Cys6_DnaBD"/>
</dbReference>
<feature type="compositionally biased region" description="Low complexity" evidence="2">
    <location>
        <begin position="20"/>
        <end position="30"/>
    </location>
</feature>
<feature type="compositionally biased region" description="Low complexity" evidence="2">
    <location>
        <begin position="1"/>
        <end position="10"/>
    </location>
</feature>
<dbReference type="GO" id="GO:0000981">
    <property type="term" value="F:DNA-binding transcription factor activity, RNA polymerase II-specific"/>
    <property type="evidence" value="ECO:0007669"/>
    <property type="project" value="InterPro"/>
</dbReference>
<dbReference type="PANTHER" id="PTHR46910:SF1">
    <property type="entry name" value="MISCELLANEOUS ZN(II)2CYS6 TRANSCRIPTION FACTOR (EUROFUNG)-RELATED"/>
    <property type="match status" value="1"/>
</dbReference>
<proteinExistence type="predicted"/>
<dbReference type="AlphaFoldDB" id="A0A166DKA4"/>
<dbReference type="InterPro" id="IPR050987">
    <property type="entry name" value="AtrR-like"/>
</dbReference>
<organism evidence="4 5">
    <name type="scientific">Sistotremastrum suecicum HHB10207 ss-3</name>
    <dbReference type="NCBI Taxonomy" id="1314776"/>
    <lineage>
        <taxon>Eukaryota</taxon>
        <taxon>Fungi</taxon>
        <taxon>Dikarya</taxon>
        <taxon>Basidiomycota</taxon>
        <taxon>Agaricomycotina</taxon>
        <taxon>Agaricomycetes</taxon>
        <taxon>Sistotremastrales</taxon>
        <taxon>Sistotremastraceae</taxon>
        <taxon>Sistotremastrum</taxon>
    </lineage>
</organism>
<dbReference type="PROSITE" id="PS50048">
    <property type="entry name" value="ZN2_CY6_FUNGAL_2"/>
    <property type="match status" value="1"/>
</dbReference>
<dbReference type="PROSITE" id="PS00463">
    <property type="entry name" value="ZN2_CY6_FUNGAL_1"/>
    <property type="match status" value="1"/>
</dbReference>
<dbReference type="STRING" id="1314776.A0A166DKA4"/>
<dbReference type="CDD" id="cd00067">
    <property type="entry name" value="GAL4"/>
    <property type="match status" value="1"/>
</dbReference>
<feature type="region of interest" description="Disordered" evidence="2">
    <location>
        <begin position="132"/>
        <end position="221"/>
    </location>
</feature>
<evidence type="ECO:0000313" key="5">
    <source>
        <dbReference type="Proteomes" id="UP000076798"/>
    </source>
</evidence>
<feature type="domain" description="Zn(2)-C6 fungal-type" evidence="3">
    <location>
        <begin position="35"/>
        <end position="69"/>
    </location>
</feature>
<dbReference type="Gene3D" id="4.10.240.10">
    <property type="entry name" value="Zn(2)-C6 fungal-type DNA-binding domain"/>
    <property type="match status" value="1"/>
</dbReference>
<dbReference type="Pfam" id="PF00172">
    <property type="entry name" value="Zn_clus"/>
    <property type="match status" value="1"/>
</dbReference>
<dbReference type="Proteomes" id="UP000076798">
    <property type="component" value="Unassembled WGS sequence"/>
</dbReference>
<protein>
    <recommendedName>
        <fullName evidence="3">Zn(2)-C6 fungal-type domain-containing protein</fullName>
    </recommendedName>
</protein>
<evidence type="ECO:0000256" key="1">
    <source>
        <dbReference type="ARBA" id="ARBA00023242"/>
    </source>
</evidence>
<dbReference type="InterPro" id="IPR036864">
    <property type="entry name" value="Zn2-C6_fun-type_DNA-bd_sf"/>
</dbReference>
<keyword evidence="5" id="KW-1185">Reference proteome</keyword>
<evidence type="ECO:0000313" key="4">
    <source>
        <dbReference type="EMBL" id="KZT38621.1"/>
    </source>
</evidence>
<gene>
    <name evidence="4" type="ORF">SISSUDRAFT_727371</name>
</gene>